<keyword evidence="9" id="KW-0325">Glycoprotein</keyword>
<reference evidence="18 19" key="1">
    <citation type="journal article" date="2018" name="Mol. Biol. Evol.">
        <title>Broad Genomic Sampling Reveals a Smut Pathogenic Ancestry of the Fungal Clade Ustilaginomycotina.</title>
        <authorList>
            <person name="Kijpornyongpan T."/>
            <person name="Mondo S.J."/>
            <person name="Barry K."/>
            <person name="Sandor L."/>
            <person name="Lee J."/>
            <person name="Lipzen A."/>
            <person name="Pangilinan J."/>
            <person name="LaButti K."/>
            <person name="Hainaut M."/>
            <person name="Henrissat B."/>
            <person name="Grigoriev I.V."/>
            <person name="Spatafora J.W."/>
            <person name="Aime M.C."/>
        </authorList>
    </citation>
    <scope>NUCLEOTIDE SEQUENCE [LARGE SCALE GENOMIC DNA]</scope>
    <source>
        <strain evidence="18 19">MCA 4718</strain>
    </source>
</reference>
<evidence type="ECO:0000256" key="14">
    <source>
        <dbReference type="ARBA" id="ARBA00038929"/>
    </source>
</evidence>
<comment type="subcellular location">
    <subcellularLocation>
        <location evidence="1">Cell membrane</location>
        <topology evidence="1">Single-pass type II membrane protein</topology>
    </subcellularLocation>
</comment>
<comment type="similarity">
    <text evidence="2 16">Belongs to the glycosyl hydrolase 5 (cellulase A) family.</text>
</comment>
<keyword evidence="10 16" id="KW-0326">Glycosidase</keyword>
<comment type="function">
    <text evidence="13">Glucosidase involved in the degradation of cellulosic biomass. Active on lichenan.</text>
</comment>
<evidence type="ECO:0000256" key="13">
    <source>
        <dbReference type="ARBA" id="ARBA00037126"/>
    </source>
</evidence>
<keyword evidence="19" id="KW-1185">Reference proteome</keyword>
<keyword evidence="7" id="KW-1133">Transmembrane helix</keyword>
<dbReference type="GO" id="GO:0009986">
    <property type="term" value="C:cell surface"/>
    <property type="evidence" value="ECO:0007669"/>
    <property type="project" value="TreeGrafter"/>
</dbReference>
<keyword evidence="8" id="KW-0472">Membrane</keyword>
<dbReference type="Gene3D" id="3.20.20.80">
    <property type="entry name" value="Glycosidases"/>
    <property type="match status" value="1"/>
</dbReference>
<evidence type="ECO:0000256" key="7">
    <source>
        <dbReference type="ARBA" id="ARBA00022989"/>
    </source>
</evidence>
<sequence>KRKCIIATVVIVIVFIIAVAVAVPVGLIFGNGGSSSSGSGSGSGSDGTKYNNYATSGTDGSTVVLANGTSVVYRNAFGGRWASGLTDDSAQAQNYTKPLSEDWDWANDKIYGVNLGGWLVTEPFIAPALYEPYANTSSPAVDEYTLSALYLAEGGQANLEARMRQHYDTFITEADFMEIAAAGLNWVRLPIGFWAIETIEGETFLEKVSWEYVLKAIEWARKYGIRINLDFHAMPGGQNTYNHSGRLGYMSFLNGVMGIANAQRALNYVRILTEFITQPEIRKVIPMFSVLNEPNLPFGIGTEQLKSYYAEAYFTVRNITGYGADNGPMIAFHDGFEGLDNFKNFLTNSDRVAYDTHPYVAFTPPFTNSYDTQIAYVCNSFSQTTSNAFNQHGLYLAGEFSLAINDCGLYLNNVGQGVRYDGTYPGLTEVYGSCTPFDDWTSYNASHIQDLHNFAIAQMSSLRNFFFWTWTIGDSTLTNATVNPAWNYKLGLQQGWLPTDLNAALSDPVCLDLASTITTGSITAASATTWSGTMSAWQTGAASSYPVTVAASNAWPPATLETTTTQSMTIPASSLPAYTKTGAVSSLPMPSFTVSQKGEATPTIGSWYNASDTSPMWVAIAGCAMPGPY</sequence>
<proteinExistence type="inferred from homology"/>
<dbReference type="FunFam" id="3.20.20.80:FF:000033">
    <property type="entry name" value="Glucan 1,3-beta-glucosidase A"/>
    <property type="match status" value="1"/>
</dbReference>
<dbReference type="EMBL" id="KZ819337">
    <property type="protein sequence ID" value="PWN18199.1"/>
    <property type="molecule type" value="Genomic_DNA"/>
</dbReference>
<dbReference type="GO" id="GO:0071555">
    <property type="term" value="P:cell wall organization"/>
    <property type="evidence" value="ECO:0007669"/>
    <property type="project" value="UniProtKB-KW"/>
</dbReference>
<evidence type="ECO:0000256" key="15">
    <source>
        <dbReference type="ARBA" id="ARBA00041260"/>
    </source>
</evidence>
<accession>A0A316TXX7</accession>
<evidence type="ECO:0000259" key="17">
    <source>
        <dbReference type="Pfam" id="PF00150"/>
    </source>
</evidence>
<feature type="non-terminal residue" evidence="18">
    <location>
        <position position="629"/>
    </location>
</feature>
<gene>
    <name evidence="18" type="ORF">BCV69DRAFT_242837</name>
</gene>
<dbReference type="RefSeq" id="XP_025345359.1">
    <property type="nucleotide sequence ID" value="XM_025490045.1"/>
</dbReference>
<feature type="non-terminal residue" evidence="18">
    <location>
        <position position="1"/>
    </location>
</feature>
<dbReference type="STRING" id="1684307.A0A316TXX7"/>
<comment type="catalytic activity">
    <reaction evidence="12">
        <text>Successive hydrolysis of beta-D-glucose units from the non-reducing ends of (1-&gt;3)-beta-D-glucans, releasing alpha-glucose.</text>
        <dbReference type="EC" id="3.2.1.58"/>
    </reaction>
</comment>
<evidence type="ECO:0000256" key="11">
    <source>
        <dbReference type="ARBA" id="ARBA00023316"/>
    </source>
</evidence>
<dbReference type="Pfam" id="PF00150">
    <property type="entry name" value="Cellulase"/>
    <property type="match status" value="1"/>
</dbReference>
<evidence type="ECO:0000256" key="16">
    <source>
        <dbReference type="RuleBase" id="RU361153"/>
    </source>
</evidence>
<dbReference type="Proteomes" id="UP000245942">
    <property type="component" value="Unassembled WGS sequence"/>
</dbReference>
<protein>
    <recommendedName>
        <fullName evidence="14">glucan 1,3-beta-glucosidase</fullName>
        <ecNumber evidence="14">3.2.1.58</ecNumber>
    </recommendedName>
    <alternativeName>
        <fullName evidence="15">Exo-1,3-beta-glucanase D</fullName>
    </alternativeName>
</protein>
<dbReference type="InterPro" id="IPR017853">
    <property type="entry name" value="GH"/>
</dbReference>
<dbReference type="AlphaFoldDB" id="A0A316TXX7"/>
<dbReference type="GeneID" id="37011779"/>
<evidence type="ECO:0000313" key="19">
    <source>
        <dbReference type="Proteomes" id="UP000245942"/>
    </source>
</evidence>
<evidence type="ECO:0000256" key="3">
    <source>
        <dbReference type="ARBA" id="ARBA00022475"/>
    </source>
</evidence>
<keyword evidence="4" id="KW-0812">Transmembrane</keyword>
<dbReference type="GO" id="GO:0009251">
    <property type="term" value="P:glucan catabolic process"/>
    <property type="evidence" value="ECO:0007669"/>
    <property type="project" value="TreeGrafter"/>
</dbReference>
<dbReference type="SUPFAM" id="SSF51445">
    <property type="entry name" value="(Trans)glycosidases"/>
    <property type="match status" value="1"/>
</dbReference>
<feature type="domain" description="Glycoside hydrolase family 5" evidence="17">
    <location>
        <begin position="166"/>
        <end position="403"/>
    </location>
</feature>
<dbReference type="InterPro" id="IPR001547">
    <property type="entry name" value="Glyco_hydro_5"/>
</dbReference>
<keyword evidence="6" id="KW-0735">Signal-anchor</keyword>
<dbReference type="GO" id="GO:0005576">
    <property type="term" value="C:extracellular region"/>
    <property type="evidence" value="ECO:0007669"/>
    <property type="project" value="TreeGrafter"/>
</dbReference>
<evidence type="ECO:0000256" key="4">
    <source>
        <dbReference type="ARBA" id="ARBA00022692"/>
    </source>
</evidence>
<evidence type="ECO:0000256" key="2">
    <source>
        <dbReference type="ARBA" id="ARBA00005641"/>
    </source>
</evidence>
<evidence type="ECO:0000256" key="10">
    <source>
        <dbReference type="ARBA" id="ARBA00023295"/>
    </source>
</evidence>
<dbReference type="PANTHER" id="PTHR31297">
    <property type="entry name" value="GLUCAN ENDO-1,6-BETA-GLUCOSIDASE B"/>
    <property type="match status" value="1"/>
</dbReference>
<evidence type="ECO:0000256" key="9">
    <source>
        <dbReference type="ARBA" id="ARBA00023180"/>
    </source>
</evidence>
<dbReference type="PANTHER" id="PTHR31297:SF34">
    <property type="entry name" value="GLUCAN 1,3-BETA-GLUCOSIDASE 2"/>
    <property type="match status" value="1"/>
</dbReference>
<evidence type="ECO:0000256" key="1">
    <source>
        <dbReference type="ARBA" id="ARBA00004401"/>
    </source>
</evidence>
<dbReference type="GO" id="GO:0005886">
    <property type="term" value="C:plasma membrane"/>
    <property type="evidence" value="ECO:0007669"/>
    <property type="project" value="UniProtKB-SubCell"/>
</dbReference>
<evidence type="ECO:0000256" key="12">
    <source>
        <dbReference type="ARBA" id="ARBA00036824"/>
    </source>
</evidence>
<evidence type="ECO:0000313" key="18">
    <source>
        <dbReference type="EMBL" id="PWN18199.1"/>
    </source>
</evidence>
<dbReference type="InterPro" id="IPR050386">
    <property type="entry name" value="Glycosyl_hydrolase_5"/>
</dbReference>
<keyword evidence="5 16" id="KW-0378">Hydrolase</keyword>
<evidence type="ECO:0000256" key="8">
    <source>
        <dbReference type="ARBA" id="ARBA00023136"/>
    </source>
</evidence>
<name>A0A316TXX7_9BASI</name>
<keyword evidence="11" id="KW-0961">Cell wall biogenesis/degradation</keyword>
<evidence type="ECO:0000256" key="6">
    <source>
        <dbReference type="ARBA" id="ARBA00022968"/>
    </source>
</evidence>
<evidence type="ECO:0000256" key="5">
    <source>
        <dbReference type="ARBA" id="ARBA00022801"/>
    </source>
</evidence>
<dbReference type="OrthoDB" id="62120at2759"/>
<dbReference type="GO" id="GO:0004338">
    <property type="term" value="F:glucan exo-1,3-beta-glucosidase activity"/>
    <property type="evidence" value="ECO:0007669"/>
    <property type="project" value="UniProtKB-EC"/>
</dbReference>
<organism evidence="18 19">
    <name type="scientific">Pseudomicrostroma glucosiphilum</name>
    <dbReference type="NCBI Taxonomy" id="1684307"/>
    <lineage>
        <taxon>Eukaryota</taxon>
        <taxon>Fungi</taxon>
        <taxon>Dikarya</taxon>
        <taxon>Basidiomycota</taxon>
        <taxon>Ustilaginomycotina</taxon>
        <taxon>Exobasidiomycetes</taxon>
        <taxon>Microstromatales</taxon>
        <taxon>Microstromatales incertae sedis</taxon>
        <taxon>Pseudomicrostroma</taxon>
    </lineage>
</organism>
<dbReference type="EC" id="3.2.1.58" evidence="14"/>
<keyword evidence="3" id="KW-1003">Cell membrane</keyword>